<dbReference type="STRING" id="339866.GCA_001418255_01706"/>
<keyword evidence="1" id="KW-1133">Transmembrane helix</keyword>
<name>A0A0K6I2J9_9BURK</name>
<gene>
    <name evidence="2" type="ORF">Ga0061069_105200</name>
</gene>
<feature type="transmembrane region" description="Helical" evidence="1">
    <location>
        <begin position="35"/>
        <end position="52"/>
    </location>
</feature>
<keyword evidence="3" id="KW-1185">Reference proteome</keyword>
<evidence type="ECO:0000313" key="2">
    <source>
        <dbReference type="EMBL" id="CUA97278.1"/>
    </source>
</evidence>
<dbReference type="Proteomes" id="UP000183649">
    <property type="component" value="Unassembled WGS sequence"/>
</dbReference>
<sequence length="53" mass="5516">MKKVFQLIFGDARNIASVAASVALAWAVAQWLPAASGWTLAAALIAAAFWQAA</sequence>
<dbReference type="EMBL" id="CYHF01000005">
    <property type="protein sequence ID" value="CUA97278.1"/>
    <property type="molecule type" value="Genomic_DNA"/>
</dbReference>
<accession>A0A0K6I2J9</accession>
<organism evidence="2 3">
    <name type="scientific">Thiomonas bhubaneswarensis</name>
    <dbReference type="NCBI Taxonomy" id="339866"/>
    <lineage>
        <taxon>Bacteria</taxon>
        <taxon>Pseudomonadati</taxon>
        <taxon>Pseudomonadota</taxon>
        <taxon>Betaproteobacteria</taxon>
        <taxon>Burkholderiales</taxon>
        <taxon>Thiomonas</taxon>
    </lineage>
</organism>
<keyword evidence="1" id="KW-0472">Membrane</keyword>
<dbReference type="RefSeq" id="WP_167344846.1">
    <property type="nucleotide sequence ID" value="NZ_CYHF01000005.1"/>
</dbReference>
<reference evidence="3" key="1">
    <citation type="submission" date="2015-08" db="EMBL/GenBank/DDBJ databases">
        <authorList>
            <person name="Varghese N."/>
        </authorList>
    </citation>
    <scope>NUCLEOTIDE SEQUENCE [LARGE SCALE GENOMIC DNA]</scope>
    <source>
        <strain evidence="3">DSM 18181</strain>
    </source>
</reference>
<evidence type="ECO:0000256" key="1">
    <source>
        <dbReference type="SAM" id="Phobius"/>
    </source>
</evidence>
<keyword evidence="1" id="KW-0812">Transmembrane</keyword>
<proteinExistence type="predicted"/>
<protein>
    <submittedName>
        <fullName evidence="2">Uncharacterized protein</fullName>
    </submittedName>
</protein>
<evidence type="ECO:0000313" key="3">
    <source>
        <dbReference type="Proteomes" id="UP000183649"/>
    </source>
</evidence>
<dbReference type="AlphaFoldDB" id="A0A0K6I2J9"/>